<dbReference type="EMBL" id="JALJOR010000002">
    <property type="protein sequence ID" value="KAK9824338.1"/>
    <property type="molecule type" value="Genomic_DNA"/>
</dbReference>
<dbReference type="AlphaFoldDB" id="A0AAW1QSY9"/>
<keyword evidence="3" id="KW-1185">Reference proteome</keyword>
<accession>A0AAW1QSY9</accession>
<comment type="caution">
    <text evidence="2">The sequence shown here is derived from an EMBL/GenBank/DDBJ whole genome shotgun (WGS) entry which is preliminary data.</text>
</comment>
<feature type="compositionally biased region" description="Low complexity" evidence="1">
    <location>
        <begin position="50"/>
        <end position="65"/>
    </location>
</feature>
<gene>
    <name evidence="2" type="ORF">WJX72_009536</name>
</gene>
<proteinExistence type="predicted"/>
<sequence length="216" mass="23816">MGRKGCRTVECKRTLWHRTQWPSAEPPEHYTGTDRLGTLCSSYPMCPADPRQSTTSPPPSQQISQHVTGEVPEGDTDDLPDLIPGDMELSPPHIRGSGHTRDNGCTVKKKVGAVKVELDNLWVVPYNNFLSAAHSCNITVDIPSSVSAVKYLYKFVYKPAAHAPAAPAAVNEINNHVYRRYVSATEAVYQLNGFDLHAASPNIYRLAVHLPEEQNV</sequence>
<organism evidence="2 3">
    <name type="scientific">[Myrmecia] bisecta</name>
    <dbReference type="NCBI Taxonomy" id="41462"/>
    <lineage>
        <taxon>Eukaryota</taxon>
        <taxon>Viridiplantae</taxon>
        <taxon>Chlorophyta</taxon>
        <taxon>core chlorophytes</taxon>
        <taxon>Trebouxiophyceae</taxon>
        <taxon>Trebouxiales</taxon>
        <taxon>Trebouxiaceae</taxon>
        <taxon>Myrmecia</taxon>
    </lineage>
</organism>
<feature type="region of interest" description="Disordered" evidence="1">
    <location>
        <begin position="47"/>
        <end position="102"/>
    </location>
</feature>
<evidence type="ECO:0000313" key="3">
    <source>
        <dbReference type="Proteomes" id="UP001489004"/>
    </source>
</evidence>
<name>A0AAW1QSY9_9CHLO</name>
<dbReference type="Proteomes" id="UP001489004">
    <property type="component" value="Unassembled WGS sequence"/>
</dbReference>
<reference evidence="2 3" key="1">
    <citation type="journal article" date="2024" name="Nat. Commun.">
        <title>Phylogenomics reveals the evolutionary origins of lichenization in chlorophyte algae.</title>
        <authorList>
            <person name="Puginier C."/>
            <person name="Libourel C."/>
            <person name="Otte J."/>
            <person name="Skaloud P."/>
            <person name="Haon M."/>
            <person name="Grisel S."/>
            <person name="Petersen M."/>
            <person name="Berrin J.G."/>
            <person name="Delaux P.M."/>
            <person name="Dal Grande F."/>
            <person name="Keller J."/>
        </authorList>
    </citation>
    <scope>NUCLEOTIDE SEQUENCE [LARGE SCALE GENOMIC DNA]</scope>
    <source>
        <strain evidence="2 3">SAG 2043</strain>
    </source>
</reference>
<evidence type="ECO:0000256" key="1">
    <source>
        <dbReference type="SAM" id="MobiDB-lite"/>
    </source>
</evidence>
<evidence type="ECO:0000313" key="2">
    <source>
        <dbReference type="EMBL" id="KAK9824338.1"/>
    </source>
</evidence>
<protein>
    <submittedName>
        <fullName evidence="2">Uncharacterized protein</fullName>
    </submittedName>
</protein>